<protein>
    <recommendedName>
        <fullName evidence="7">BTB domain-containing protein</fullName>
    </recommendedName>
</protein>
<dbReference type="SUPFAM" id="SSF49599">
    <property type="entry name" value="TRAF domain-like"/>
    <property type="match status" value="1"/>
</dbReference>
<comment type="caution">
    <text evidence="5">The sequence shown here is derived from an EMBL/GenBank/DDBJ whole genome shotgun (WGS) entry which is preliminary data.</text>
</comment>
<dbReference type="PROSITE" id="PS50097">
    <property type="entry name" value="BTB"/>
    <property type="match status" value="1"/>
</dbReference>
<dbReference type="InterPro" id="IPR011333">
    <property type="entry name" value="SKP1/BTB/POZ_sf"/>
</dbReference>
<dbReference type="InterPro" id="IPR008974">
    <property type="entry name" value="TRAF-like"/>
</dbReference>
<dbReference type="PANTHER" id="PTHR26379">
    <property type="entry name" value="BTB/POZ AND MATH DOMAIN-CONTAINING PROTEIN 1"/>
    <property type="match status" value="1"/>
</dbReference>
<feature type="domain" description="MATH" evidence="4">
    <location>
        <begin position="12"/>
        <end position="139"/>
    </location>
</feature>
<reference evidence="5 6" key="1">
    <citation type="journal article" date="2022" name="Cell">
        <title>Repeat-based holocentromeres influence genome architecture and karyotype evolution.</title>
        <authorList>
            <person name="Hofstatter P.G."/>
            <person name="Thangavel G."/>
            <person name="Lux T."/>
            <person name="Neumann P."/>
            <person name="Vondrak T."/>
            <person name="Novak P."/>
            <person name="Zhang M."/>
            <person name="Costa L."/>
            <person name="Castellani M."/>
            <person name="Scott A."/>
            <person name="Toegelov H."/>
            <person name="Fuchs J."/>
            <person name="Mata-Sucre Y."/>
            <person name="Dias Y."/>
            <person name="Vanzela A.L.L."/>
            <person name="Huettel B."/>
            <person name="Almeida C.C.S."/>
            <person name="Simkova H."/>
            <person name="Souza G."/>
            <person name="Pedrosa-Harand A."/>
            <person name="Macas J."/>
            <person name="Mayer K.F.X."/>
            <person name="Houben A."/>
            <person name="Marques A."/>
        </authorList>
    </citation>
    <scope>NUCLEOTIDE SEQUENCE [LARGE SCALE GENOMIC DNA]</scope>
    <source>
        <strain evidence="5">RhyTen1mFocal</strain>
    </source>
</reference>
<name>A0AAD5ZV27_9POAL</name>
<evidence type="ECO:0000259" key="4">
    <source>
        <dbReference type="PROSITE" id="PS50144"/>
    </source>
</evidence>
<dbReference type="EMBL" id="JAMRDG010000001">
    <property type="protein sequence ID" value="KAJ3704615.1"/>
    <property type="molecule type" value="Genomic_DNA"/>
</dbReference>
<dbReference type="Pfam" id="PF24570">
    <property type="entry name" value="BACK_BPM_SPOP"/>
    <property type="match status" value="1"/>
</dbReference>
<evidence type="ECO:0000313" key="6">
    <source>
        <dbReference type="Proteomes" id="UP001210211"/>
    </source>
</evidence>
<evidence type="ECO:0000313" key="5">
    <source>
        <dbReference type="EMBL" id="KAJ3704615.1"/>
    </source>
</evidence>
<dbReference type="Pfam" id="PF00651">
    <property type="entry name" value="BTB"/>
    <property type="match status" value="1"/>
</dbReference>
<accession>A0AAD5ZV27</accession>
<dbReference type="Gene3D" id="2.60.210.10">
    <property type="entry name" value="Apoptosis, Tumor Necrosis Factor Receptor Associated Protein 2, Chain A"/>
    <property type="match status" value="1"/>
</dbReference>
<comment type="pathway">
    <text evidence="1">Protein modification; protein ubiquitination.</text>
</comment>
<comment type="similarity">
    <text evidence="2">Belongs to the Tdpoz family.</text>
</comment>
<gene>
    <name evidence="5" type="ORF">LUZ61_008320</name>
</gene>
<dbReference type="InterPro" id="IPR002083">
    <property type="entry name" value="MATH/TRAF_dom"/>
</dbReference>
<sequence>MMTSTTTSELAIGSHIFKITGYSVLKEVDVGKYVSSSTFTVGGHEFYIDMYPQGNEENNKEFISIYLVLNSDDKELPVQFDFGLVDMSGDSIILGEKTSHSCTFAFKNQYWGFGRFIKRPDLEASQYLKDDCFMVRCTVRVVKATRAEGRQITRQSVVPPSDLHLHLAKLLESGEMADVTFEVDQDSFSAHRIVLAARSPAFKQLLNENNGESEMRSCVQIEDVKAPVFKALLHYIYTDELPNDGDEGHADEALTSFDEQLLVAADAYEFERLKFICQEKLCSKISVDTVASTLELAEKCKCDRLKAACLDFAAKPENLIALMQTHAKISEGSEKQNTVELSSLPDLLNKLSHAFVTK</sequence>
<evidence type="ECO:0000256" key="2">
    <source>
        <dbReference type="ARBA" id="ARBA00010846"/>
    </source>
</evidence>
<dbReference type="Proteomes" id="UP001210211">
    <property type="component" value="Unassembled WGS sequence"/>
</dbReference>
<dbReference type="InterPro" id="IPR045005">
    <property type="entry name" value="BPM1-6"/>
</dbReference>
<dbReference type="SMART" id="SM00225">
    <property type="entry name" value="BTB"/>
    <property type="match status" value="1"/>
</dbReference>
<dbReference type="PANTHER" id="PTHR26379:SF187">
    <property type="entry name" value="OS07G0655300 PROTEIN"/>
    <property type="match status" value="1"/>
</dbReference>
<dbReference type="SUPFAM" id="SSF54695">
    <property type="entry name" value="POZ domain"/>
    <property type="match status" value="1"/>
</dbReference>
<dbReference type="SMART" id="SM00061">
    <property type="entry name" value="MATH"/>
    <property type="match status" value="1"/>
</dbReference>
<dbReference type="CDD" id="cd00121">
    <property type="entry name" value="MATH"/>
    <property type="match status" value="1"/>
</dbReference>
<dbReference type="GO" id="GO:0016567">
    <property type="term" value="P:protein ubiquitination"/>
    <property type="evidence" value="ECO:0007669"/>
    <property type="project" value="InterPro"/>
</dbReference>
<dbReference type="Gene3D" id="3.30.710.10">
    <property type="entry name" value="Potassium Channel Kv1.1, Chain A"/>
    <property type="match status" value="1"/>
</dbReference>
<evidence type="ECO:0000259" key="3">
    <source>
        <dbReference type="PROSITE" id="PS50097"/>
    </source>
</evidence>
<dbReference type="InterPro" id="IPR000210">
    <property type="entry name" value="BTB/POZ_dom"/>
</dbReference>
<dbReference type="AlphaFoldDB" id="A0AAD5ZV27"/>
<evidence type="ECO:0000256" key="1">
    <source>
        <dbReference type="ARBA" id="ARBA00004906"/>
    </source>
</evidence>
<feature type="domain" description="BTB" evidence="3">
    <location>
        <begin position="177"/>
        <end position="245"/>
    </location>
</feature>
<proteinExistence type="inferred from homology"/>
<dbReference type="Pfam" id="PF22486">
    <property type="entry name" value="MATH_2"/>
    <property type="match status" value="1"/>
</dbReference>
<organism evidence="5 6">
    <name type="scientific">Rhynchospora tenuis</name>
    <dbReference type="NCBI Taxonomy" id="198213"/>
    <lineage>
        <taxon>Eukaryota</taxon>
        <taxon>Viridiplantae</taxon>
        <taxon>Streptophyta</taxon>
        <taxon>Embryophyta</taxon>
        <taxon>Tracheophyta</taxon>
        <taxon>Spermatophyta</taxon>
        <taxon>Magnoliopsida</taxon>
        <taxon>Liliopsida</taxon>
        <taxon>Poales</taxon>
        <taxon>Cyperaceae</taxon>
        <taxon>Cyperoideae</taxon>
        <taxon>Rhynchosporeae</taxon>
        <taxon>Rhynchospora</taxon>
    </lineage>
</organism>
<dbReference type="Gene3D" id="6.10.250.3030">
    <property type="match status" value="1"/>
</dbReference>
<keyword evidence="6" id="KW-1185">Reference proteome</keyword>
<dbReference type="InterPro" id="IPR056423">
    <property type="entry name" value="BACK_BPM_SPOP"/>
</dbReference>
<dbReference type="PROSITE" id="PS50144">
    <property type="entry name" value="MATH"/>
    <property type="match status" value="1"/>
</dbReference>
<evidence type="ECO:0008006" key="7">
    <source>
        <dbReference type="Google" id="ProtNLM"/>
    </source>
</evidence>